<dbReference type="EC" id="3.1.4.-" evidence="6"/>
<feature type="domain" description="HD" evidence="8">
    <location>
        <begin position="483"/>
        <end position="605"/>
    </location>
</feature>
<dbReference type="SUPFAM" id="SSF81301">
    <property type="entry name" value="Nucleotidyltransferase"/>
    <property type="match status" value="1"/>
</dbReference>
<dbReference type="EC" id="2.7.7.59" evidence="6"/>
<comment type="activity regulation">
    <text evidence="6">Uridylyltransferase (UTase) activity is inhibited by glutamine, while glutamine activates uridylyl-removing (UR) activity.</text>
</comment>
<comment type="function">
    <text evidence="6">Modifies, by uridylylation and deuridylylation, the PII regulatory proteins (GlnB and homologs), in response to the nitrogen status of the cell that GlnD senses through the glutamine level. Under low glutamine levels, catalyzes the conversion of the PII proteins and UTP to PII-UMP and PPi, while under higher glutamine levels, GlnD hydrolyzes PII-UMP to PII and UMP (deuridylylation). Thus, controls uridylylation state and activity of the PII proteins, and plays an important role in the regulation of nitrogen metabolism.</text>
</comment>
<dbReference type="Gene3D" id="1.10.3090.10">
    <property type="entry name" value="cca-adding enzyme, domain 2"/>
    <property type="match status" value="1"/>
</dbReference>
<dbReference type="AlphaFoldDB" id="A0A556QR59"/>
<dbReference type="HAMAP" id="MF_00277">
    <property type="entry name" value="PII_uridylyl_transf"/>
    <property type="match status" value="1"/>
</dbReference>
<dbReference type="Gene3D" id="1.20.120.330">
    <property type="entry name" value="Nucleotidyltransferases domain 2"/>
    <property type="match status" value="1"/>
</dbReference>
<feature type="domain" description="ACT" evidence="7">
    <location>
        <begin position="854"/>
        <end position="930"/>
    </location>
</feature>
<dbReference type="NCBIfam" id="TIGR01693">
    <property type="entry name" value="UTase_glnD"/>
    <property type="match status" value="1"/>
</dbReference>
<evidence type="ECO:0000313" key="10">
    <source>
        <dbReference type="Proteomes" id="UP000315648"/>
    </source>
</evidence>
<dbReference type="InterPro" id="IPR010043">
    <property type="entry name" value="UTase/UR"/>
</dbReference>
<dbReference type="Proteomes" id="UP000315648">
    <property type="component" value="Unassembled WGS sequence"/>
</dbReference>
<comment type="cofactor">
    <cofactor evidence="6">
        <name>Mg(2+)</name>
        <dbReference type="ChEBI" id="CHEBI:18420"/>
    </cofactor>
</comment>
<evidence type="ECO:0000256" key="2">
    <source>
        <dbReference type="ARBA" id="ARBA00022695"/>
    </source>
</evidence>
<gene>
    <name evidence="6 9" type="primary">glnD</name>
    <name evidence="9" type="ORF">FPL22_07415</name>
</gene>
<keyword evidence="1 6" id="KW-0808">Transferase</keyword>
<evidence type="ECO:0000256" key="1">
    <source>
        <dbReference type="ARBA" id="ARBA00022679"/>
    </source>
</evidence>
<proteinExistence type="inferred from homology"/>
<evidence type="ECO:0000256" key="6">
    <source>
        <dbReference type="HAMAP-Rule" id="MF_00277"/>
    </source>
</evidence>
<keyword evidence="4 6" id="KW-0460">Magnesium</keyword>
<comment type="catalytic activity">
    <reaction evidence="6">
        <text>[protein-PII]-uridylyl-L-tyrosine + H2O = [protein-PII]-L-tyrosine + UMP + H(+)</text>
        <dbReference type="Rhea" id="RHEA:48600"/>
        <dbReference type="Rhea" id="RHEA-COMP:12147"/>
        <dbReference type="Rhea" id="RHEA-COMP:12148"/>
        <dbReference type="ChEBI" id="CHEBI:15377"/>
        <dbReference type="ChEBI" id="CHEBI:15378"/>
        <dbReference type="ChEBI" id="CHEBI:46858"/>
        <dbReference type="ChEBI" id="CHEBI:57865"/>
        <dbReference type="ChEBI" id="CHEBI:90602"/>
    </reaction>
</comment>
<dbReference type="Gene3D" id="3.30.460.10">
    <property type="entry name" value="Beta Polymerase, domain 2"/>
    <property type="match status" value="1"/>
</dbReference>
<dbReference type="InterPro" id="IPR002912">
    <property type="entry name" value="ACT_dom"/>
</dbReference>
<dbReference type="GO" id="GO:0008081">
    <property type="term" value="F:phosphoric diester hydrolase activity"/>
    <property type="evidence" value="ECO:0007669"/>
    <property type="project" value="UniProtKB-UniRule"/>
</dbReference>
<organism evidence="9 10">
    <name type="scientific">Rariglobus hedericola</name>
    <dbReference type="NCBI Taxonomy" id="2597822"/>
    <lineage>
        <taxon>Bacteria</taxon>
        <taxon>Pseudomonadati</taxon>
        <taxon>Verrucomicrobiota</taxon>
        <taxon>Opitutia</taxon>
        <taxon>Opitutales</taxon>
        <taxon>Opitutaceae</taxon>
        <taxon>Rariglobus</taxon>
    </lineage>
</organism>
<evidence type="ECO:0000256" key="5">
    <source>
        <dbReference type="ARBA" id="ARBA00023268"/>
    </source>
</evidence>
<comment type="domain">
    <text evidence="6">Has four distinct domains: an N-terminal nucleotidyltransferase (NT) domain responsible for UTase activity, a central HD domain that encodes UR activity, and two C-terminal ACT domains that seem to have a role in glutamine sensing.</text>
</comment>
<dbReference type="OrthoDB" id="9758038at2"/>
<evidence type="ECO:0000259" key="7">
    <source>
        <dbReference type="PROSITE" id="PS51671"/>
    </source>
</evidence>
<dbReference type="PIRSF" id="PIRSF006288">
    <property type="entry name" value="PII_uridyltransf"/>
    <property type="match status" value="1"/>
</dbReference>
<dbReference type="SUPFAM" id="SSF81593">
    <property type="entry name" value="Nucleotidyltransferase substrate binding subunit/domain"/>
    <property type="match status" value="1"/>
</dbReference>
<comment type="caution">
    <text evidence="6">Lacks conserved residue(s) required for the propagation of feature annotation.</text>
</comment>
<evidence type="ECO:0000256" key="3">
    <source>
        <dbReference type="ARBA" id="ARBA00022801"/>
    </source>
</evidence>
<protein>
    <recommendedName>
        <fullName evidence="6">Bifunctional uridylyltransferase/uridylyl-removing enzyme</fullName>
        <shortName evidence="6">UTase/UR</shortName>
    </recommendedName>
    <alternativeName>
        <fullName evidence="6">Bifunctional [protein-PII] modification enzyme</fullName>
    </alternativeName>
    <alternativeName>
        <fullName evidence="6">Bifunctional nitrogen sensor protein</fullName>
    </alternativeName>
    <domain>
        <recommendedName>
            <fullName evidence="6">[Protein-PII] uridylyltransferase</fullName>
            <shortName evidence="6">PII uridylyltransferase</shortName>
            <shortName evidence="6">UTase</shortName>
            <ecNumber evidence="6">2.7.7.59</ecNumber>
        </recommendedName>
    </domain>
    <domain>
        <recommendedName>
            <fullName evidence="6">[Protein-PII]-UMP uridylyl-removing enzyme</fullName>
            <shortName evidence="6">UR</shortName>
            <ecNumber evidence="6">3.1.4.-</ecNumber>
        </recommendedName>
    </domain>
</protein>
<accession>A0A556QR59</accession>
<dbReference type="PANTHER" id="PTHR47320:SF1">
    <property type="entry name" value="BIFUNCTIONAL URIDYLYLTRANSFERASE_URIDYLYL-REMOVING ENZYME"/>
    <property type="match status" value="1"/>
</dbReference>
<dbReference type="RefSeq" id="WP_144229455.1">
    <property type="nucleotide sequence ID" value="NZ_CBCRVV010000005.1"/>
</dbReference>
<evidence type="ECO:0000256" key="4">
    <source>
        <dbReference type="ARBA" id="ARBA00022842"/>
    </source>
</evidence>
<evidence type="ECO:0000259" key="8">
    <source>
        <dbReference type="PROSITE" id="PS51831"/>
    </source>
</evidence>
<dbReference type="InterPro" id="IPR043519">
    <property type="entry name" value="NT_sf"/>
</dbReference>
<dbReference type="InterPro" id="IPR006674">
    <property type="entry name" value="HD_domain"/>
</dbReference>
<keyword evidence="3 6" id="KW-0378">Hydrolase</keyword>
<dbReference type="InterPro" id="IPR045865">
    <property type="entry name" value="ACT-like_dom_sf"/>
</dbReference>
<dbReference type="GO" id="GO:0006808">
    <property type="term" value="P:regulation of nitrogen utilization"/>
    <property type="evidence" value="ECO:0007669"/>
    <property type="project" value="UniProtKB-UniRule"/>
</dbReference>
<dbReference type="GO" id="GO:0008773">
    <property type="term" value="F:[protein-PII] uridylyltransferase activity"/>
    <property type="evidence" value="ECO:0007669"/>
    <property type="project" value="UniProtKB-UniRule"/>
</dbReference>
<sequence>MIGRIQKHARERLNFVGEVPTAKRLLACKTFLRLESAMIRMRHDAGESGLAITRARSAMIDVMLSHLFNYAIASWERKNGHLYTPVALLALGGYGRCELSPLSDIDIMFLFPSKMKEAAIKPLQEHLTNEILYILWDCGLKVGHSTRTIDEVFIEARKDIQNKTALLEARLIAGSESLFDGFAHTYKAYYTVEDPKAYISARLEDQKNRRNKHGDSVFLQEPDIKNGVGGLRDYQNTLWMARVKLGISEIKELGAQNYLRHNELRDFQRAYEFLHRVRNELHLQKKRPTDVLDLEAQPRIALGLGYTNRDMLGRVEQFMRDYYRAAQTIYRISKLVENRLALTLEKPSRFLSFREVVRSRRHERVKRIDGFVLRNRELSSETPNVFREDPARLIRVFRHCQSLDAQMDFALQTLVRECLPLITRRVSESIDANTSFKAILDEAGNVHPTLALMHELGVLGRFIPEFDGLTCLVQHEYYHRYTADIHTLNAIRELDNIFTQAEPITLKYREALHETPEPTLLYLILLLHDIGKAKGIQGHAESGVVIAQPILKRLNVSPENSELVIFVIKNHLIMARFWQKRDVDDPNTAAAFAEMVMDADKLRHLYVHTFCDARGTAAGLWNGYKDALHTSLFRATLDQLIHGAALVTHNSQRLQMTYQDLVSKTIPGISQDEITAHFNLLPERYFIHTDPAEISLHISMVNRLLKSITQADSVGTLRPVIEWKDDLNRSLTVVNVVTWDRAGLFYKLAGAFSVAGLSILGAKVISRSDHIAIDTFYVVEPGRGIVQSTKAQEIFARTVEEALVTNKDLYPDIVAQARKHAPPRYTQPSGGEILHASFPPTVEVYHELSMQRTIVEVQARDEIGLLFRLAKTISDHGFDITFARIGTERGIAIDTFYIENAAPESTEENARLHVLRDALSAIITPADNAAAAAI</sequence>
<keyword evidence="10" id="KW-1185">Reference proteome</keyword>
<name>A0A556QR59_9BACT</name>
<dbReference type="InterPro" id="IPR013546">
    <property type="entry name" value="PII_UdlTrfase/GS_AdlTrfase"/>
</dbReference>
<dbReference type="PANTHER" id="PTHR47320">
    <property type="entry name" value="BIFUNCTIONAL URIDYLYLTRANSFERASE/URIDYLYL-REMOVING ENZYME"/>
    <property type="match status" value="1"/>
</dbReference>
<comment type="catalytic activity">
    <reaction evidence="6">
        <text>[protein-PII]-L-tyrosine + UTP = [protein-PII]-uridylyl-L-tyrosine + diphosphate</text>
        <dbReference type="Rhea" id="RHEA:13673"/>
        <dbReference type="Rhea" id="RHEA-COMP:12147"/>
        <dbReference type="Rhea" id="RHEA-COMP:12148"/>
        <dbReference type="ChEBI" id="CHEBI:33019"/>
        <dbReference type="ChEBI" id="CHEBI:46398"/>
        <dbReference type="ChEBI" id="CHEBI:46858"/>
        <dbReference type="ChEBI" id="CHEBI:90602"/>
        <dbReference type="EC" id="2.7.7.59"/>
    </reaction>
</comment>
<keyword evidence="2 6" id="KW-0548">Nucleotidyltransferase</keyword>
<evidence type="ECO:0000313" key="9">
    <source>
        <dbReference type="EMBL" id="TSJ79112.1"/>
    </source>
</evidence>
<dbReference type="CDD" id="cd05401">
    <property type="entry name" value="NT_GlnE_GlnD_like"/>
    <property type="match status" value="1"/>
</dbReference>
<comment type="caution">
    <text evidence="9">The sequence shown here is derived from an EMBL/GenBank/DDBJ whole genome shotgun (WGS) entry which is preliminary data.</text>
</comment>
<keyword evidence="5 6" id="KW-0511">Multifunctional enzyme</keyword>
<dbReference type="Pfam" id="PF08335">
    <property type="entry name" value="GlnD_UR_UTase"/>
    <property type="match status" value="1"/>
</dbReference>
<dbReference type="PROSITE" id="PS51671">
    <property type="entry name" value="ACT"/>
    <property type="match status" value="2"/>
</dbReference>
<dbReference type="Pfam" id="PF01966">
    <property type="entry name" value="HD"/>
    <property type="match status" value="1"/>
</dbReference>
<dbReference type="PROSITE" id="PS51831">
    <property type="entry name" value="HD"/>
    <property type="match status" value="1"/>
</dbReference>
<comment type="similarity">
    <text evidence="6">Belongs to the GlnD family.</text>
</comment>
<feature type="domain" description="ACT" evidence="7">
    <location>
        <begin position="733"/>
        <end position="816"/>
    </location>
</feature>
<dbReference type="EMBL" id="VMBG01000001">
    <property type="protein sequence ID" value="TSJ79112.1"/>
    <property type="molecule type" value="Genomic_DNA"/>
</dbReference>
<dbReference type="CDD" id="cd04900">
    <property type="entry name" value="ACT_UUR-like_1"/>
    <property type="match status" value="1"/>
</dbReference>
<feature type="region of interest" description="Uridylyltransferase" evidence="6">
    <location>
        <begin position="1"/>
        <end position="364"/>
    </location>
</feature>
<dbReference type="Pfam" id="PF01842">
    <property type="entry name" value="ACT"/>
    <property type="match status" value="1"/>
</dbReference>
<dbReference type="SUPFAM" id="SSF55021">
    <property type="entry name" value="ACT-like"/>
    <property type="match status" value="2"/>
</dbReference>
<reference evidence="9 10" key="1">
    <citation type="submission" date="2019-07" db="EMBL/GenBank/DDBJ databases">
        <title>Description of 53C-WASEF.</title>
        <authorList>
            <person name="Pitt A."/>
            <person name="Hahn M.W."/>
        </authorList>
    </citation>
    <scope>NUCLEOTIDE SEQUENCE [LARGE SCALE GENOMIC DNA]</scope>
    <source>
        <strain evidence="9 10">53C-WASEF</strain>
    </source>
</reference>
<dbReference type="SUPFAM" id="SSF81891">
    <property type="entry name" value="Poly A polymerase C-terminal region-like"/>
    <property type="match status" value="1"/>
</dbReference>